<keyword evidence="2 3" id="KW-0040">ANK repeat</keyword>
<organism evidence="4 5">
    <name type="scientific">Virgisporangium ochraceum</name>
    <dbReference type="NCBI Taxonomy" id="65505"/>
    <lineage>
        <taxon>Bacteria</taxon>
        <taxon>Bacillati</taxon>
        <taxon>Actinomycetota</taxon>
        <taxon>Actinomycetes</taxon>
        <taxon>Micromonosporales</taxon>
        <taxon>Micromonosporaceae</taxon>
        <taxon>Virgisporangium</taxon>
    </lineage>
</organism>
<keyword evidence="1" id="KW-0677">Repeat</keyword>
<dbReference type="PANTHER" id="PTHR24171">
    <property type="entry name" value="ANKYRIN REPEAT DOMAIN-CONTAINING PROTEIN 39-RELATED"/>
    <property type="match status" value="1"/>
</dbReference>
<dbReference type="AlphaFoldDB" id="A0A8J4A4A8"/>
<dbReference type="Pfam" id="PF12796">
    <property type="entry name" value="Ank_2"/>
    <property type="match status" value="1"/>
</dbReference>
<accession>A0A8J4A4A8</accession>
<dbReference type="PROSITE" id="PS50088">
    <property type="entry name" value="ANK_REPEAT"/>
    <property type="match status" value="2"/>
</dbReference>
<dbReference type="EMBL" id="BOPH01000120">
    <property type="protein sequence ID" value="GIJ73620.1"/>
    <property type="molecule type" value="Genomic_DNA"/>
</dbReference>
<evidence type="ECO:0000313" key="5">
    <source>
        <dbReference type="Proteomes" id="UP000635606"/>
    </source>
</evidence>
<dbReference type="Gene3D" id="1.25.40.20">
    <property type="entry name" value="Ankyrin repeat-containing domain"/>
    <property type="match status" value="1"/>
</dbReference>
<dbReference type="RefSeq" id="WP_203933440.1">
    <property type="nucleotide sequence ID" value="NZ_BOPH01000120.1"/>
</dbReference>
<dbReference type="SUPFAM" id="SSF48403">
    <property type="entry name" value="Ankyrin repeat"/>
    <property type="match status" value="1"/>
</dbReference>
<evidence type="ECO:0000256" key="1">
    <source>
        <dbReference type="ARBA" id="ARBA00022737"/>
    </source>
</evidence>
<proteinExistence type="predicted"/>
<evidence type="ECO:0000256" key="3">
    <source>
        <dbReference type="PROSITE-ProRule" id="PRU00023"/>
    </source>
</evidence>
<feature type="repeat" description="ANK" evidence="3">
    <location>
        <begin position="75"/>
        <end position="107"/>
    </location>
</feature>
<evidence type="ECO:0000313" key="4">
    <source>
        <dbReference type="EMBL" id="GIJ73620.1"/>
    </source>
</evidence>
<evidence type="ECO:0000256" key="2">
    <source>
        <dbReference type="ARBA" id="ARBA00023043"/>
    </source>
</evidence>
<evidence type="ECO:0008006" key="6">
    <source>
        <dbReference type="Google" id="ProtNLM"/>
    </source>
</evidence>
<dbReference type="InterPro" id="IPR002110">
    <property type="entry name" value="Ankyrin_rpt"/>
</dbReference>
<protein>
    <recommendedName>
        <fullName evidence="6">Ankyrin</fullName>
    </recommendedName>
</protein>
<gene>
    <name evidence="4" type="ORF">Voc01_085370</name>
</gene>
<dbReference type="SMART" id="SM00248">
    <property type="entry name" value="ANK"/>
    <property type="match status" value="2"/>
</dbReference>
<dbReference type="Proteomes" id="UP000635606">
    <property type="component" value="Unassembled WGS sequence"/>
</dbReference>
<keyword evidence="5" id="KW-1185">Reference proteome</keyword>
<comment type="caution">
    <text evidence="4">The sequence shown here is derived from an EMBL/GenBank/DDBJ whole genome shotgun (WGS) entry which is preliminary data.</text>
</comment>
<feature type="repeat" description="ANK" evidence="3">
    <location>
        <begin position="42"/>
        <end position="74"/>
    </location>
</feature>
<sequence>MTLTDDELAYLHSVLDLARQGRTDDLLAAIDAGVPVNLTGGSGDSLLILAAYHDHPGTVAALLAAGADPDRVNDRGQTALGAAVFRRSRDSVDALLAAGADPHAGERSAAQVATFFGLTEYLDR</sequence>
<name>A0A8J4A4A8_9ACTN</name>
<dbReference type="InterPro" id="IPR036770">
    <property type="entry name" value="Ankyrin_rpt-contain_sf"/>
</dbReference>
<reference evidence="4" key="1">
    <citation type="submission" date="2021-01" db="EMBL/GenBank/DDBJ databases">
        <title>Whole genome shotgun sequence of Virgisporangium ochraceum NBRC 16418.</title>
        <authorList>
            <person name="Komaki H."/>
            <person name="Tamura T."/>
        </authorList>
    </citation>
    <scope>NUCLEOTIDE SEQUENCE</scope>
    <source>
        <strain evidence="4">NBRC 16418</strain>
    </source>
</reference>